<name>G2TIT7_HEYCO</name>
<sequence length="85" mass="9518">MAIIKCKGFTTNPGKCLHAKADSTSGEDQITPFRKWILLYFETEVADKLGTNSASDSFSKPYLYFSTKTKQAFAEILKSFQRGLV</sequence>
<dbReference type="KEGG" id="bag:Bcoa_1354"/>
<proteinExistence type="predicted"/>
<evidence type="ECO:0000313" key="2">
    <source>
        <dbReference type="Proteomes" id="UP000009283"/>
    </source>
</evidence>
<evidence type="ECO:0000313" key="1">
    <source>
        <dbReference type="EMBL" id="AEP00560.1"/>
    </source>
</evidence>
<protein>
    <submittedName>
        <fullName evidence="1">Uncharacterized protein</fullName>
    </submittedName>
</protein>
<reference evidence="1 2" key="1">
    <citation type="journal article" date="2011" name="Stand. Genomic Sci.">
        <title>Complete Genome Sequence of a thermotolerant sporogenic lactic acid bacterium, Bacillus coagulans strain 36D1.</title>
        <authorList>
            <person name="Rhee M.S."/>
            <person name="Moritz B.E."/>
            <person name="Xie G."/>
            <person name="Glavina Del Rio T."/>
            <person name="Dalin E."/>
            <person name="Tice H."/>
            <person name="Bruce D."/>
            <person name="Goodwin L."/>
            <person name="Chertkov O."/>
            <person name="Brettin T."/>
            <person name="Han C."/>
            <person name="Detter C."/>
            <person name="Pitluck S."/>
            <person name="Land M.L."/>
            <person name="Patel M."/>
            <person name="Ou M."/>
            <person name="Harbrucker R."/>
            <person name="Ingram L.O."/>
            <person name="Shanmugam K.T."/>
        </authorList>
    </citation>
    <scope>NUCLEOTIDE SEQUENCE [LARGE SCALE GENOMIC DNA]</scope>
    <source>
        <strain evidence="1 2">36D1</strain>
    </source>
</reference>
<dbReference type="EMBL" id="CP003056">
    <property type="protein sequence ID" value="AEP00560.1"/>
    <property type="molecule type" value="Genomic_DNA"/>
</dbReference>
<accession>G2TIT7</accession>
<dbReference type="HOGENOM" id="CLU_2505780_0_0_9"/>
<dbReference type="AlphaFoldDB" id="G2TIT7"/>
<gene>
    <name evidence="1" type="ORF">Bcoa_1354</name>
</gene>
<dbReference type="Proteomes" id="UP000009283">
    <property type="component" value="Chromosome"/>
</dbReference>
<organism evidence="1 2">
    <name type="scientific">Heyndrickxia coagulans 36D1</name>
    <dbReference type="NCBI Taxonomy" id="345219"/>
    <lineage>
        <taxon>Bacteria</taxon>
        <taxon>Bacillati</taxon>
        <taxon>Bacillota</taxon>
        <taxon>Bacilli</taxon>
        <taxon>Bacillales</taxon>
        <taxon>Bacillaceae</taxon>
        <taxon>Heyndrickxia</taxon>
    </lineage>
</organism>